<gene>
    <name evidence="2" type="ORF">J4H91_07245</name>
</gene>
<dbReference type="InterPro" id="IPR027417">
    <property type="entry name" value="P-loop_NTPase"/>
</dbReference>
<dbReference type="PANTHER" id="PTHR10285">
    <property type="entry name" value="URIDINE KINASE"/>
    <property type="match status" value="1"/>
</dbReference>
<dbReference type="Gene3D" id="3.40.50.300">
    <property type="entry name" value="P-loop containing nucleotide triphosphate hydrolases"/>
    <property type="match status" value="1"/>
</dbReference>
<dbReference type="Proteomes" id="UP000664398">
    <property type="component" value="Unassembled WGS sequence"/>
</dbReference>
<keyword evidence="3" id="KW-1185">Reference proteome</keyword>
<name>A0A939LUN9_9MICO</name>
<dbReference type="AlphaFoldDB" id="A0A939LUN9"/>
<sequence length="236" mass="25212">MGAGVRTVSGLDELVARARALAERGARTVLGIAGAPGAGKSVLSDALLDALGERAVLLGMDAFHLADAELARLGRADRKGAPDTFDVDGYVSTLRRVRAADRPVYAPVFDRSLEAAIAGSVRIDPSVPLVITEGNYLLLDRDGWERVRPELDETWFVQPDEEQRRAWLIARHERYGRDPEAARAWALGTDERNAETVRATASRADLVFRAAGAGGGAARAAEAARSGAAREQEATV</sequence>
<proteinExistence type="predicted"/>
<keyword evidence="2" id="KW-0808">Transferase</keyword>
<dbReference type="SUPFAM" id="SSF52540">
    <property type="entry name" value="P-loop containing nucleoside triphosphate hydrolases"/>
    <property type="match status" value="1"/>
</dbReference>
<dbReference type="GO" id="GO:0005524">
    <property type="term" value="F:ATP binding"/>
    <property type="evidence" value="ECO:0007669"/>
    <property type="project" value="InterPro"/>
</dbReference>
<dbReference type="NCBIfam" id="NF006743">
    <property type="entry name" value="PRK09270.1-2"/>
    <property type="match status" value="1"/>
</dbReference>
<evidence type="ECO:0000313" key="2">
    <source>
        <dbReference type="EMBL" id="MBO1805114.1"/>
    </source>
</evidence>
<comment type="caution">
    <text evidence="2">The sequence shown here is derived from an EMBL/GenBank/DDBJ whole genome shotgun (WGS) entry which is preliminary data.</text>
</comment>
<protein>
    <submittedName>
        <fullName evidence="2">Nucleoside/nucleotide kinase family protein</fullName>
    </submittedName>
</protein>
<reference evidence="2" key="1">
    <citation type="submission" date="2021-03" db="EMBL/GenBank/DDBJ databases">
        <title>Leucobacter chromiisoli sp. nov., isolated from chromium-containing soil of chemical plant.</title>
        <authorList>
            <person name="Xu Z."/>
        </authorList>
    </citation>
    <scope>NUCLEOTIDE SEQUENCE</scope>
    <source>
        <strain evidence="2">A2</strain>
    </source>
</reference>
<dbReference type="EMBL" id="JAGDYL010000009">
    <property type="protein sequence ID" value="MBO1805114.1"/>
    <property type="molecule type" value="Genomic_DNA"/>
</dbReference>
<organism evidence="2 3">
    <name type="scientific">Leucobacter ruminantium</name>
    <dbReference type="NCBI Taxonomy" id="1289170"/>
    <lineage>
        <taxon>Bacteria</taxon>
        <taxon>Bacillati</taxon>
        <taxon>Actinomycetota</taxon>
        <taxon>Actinomycetes</taxon>
        <taxon>Micrococcales</taxon>
        <taxon>Microbacteriaceae</taxon>
        <taxon>Leucobacter</taxon>
    </lineage>
</organism>
<evidence type="ECO:0000313" key="3">
    <source>
        <dbReference type="Proteomes" id="UP000664398"/>
    </source>
</evidence>
<dbReference type="InterPro" id="IPR006083">
    <property type="entry name" value="PRK/URK"/>
</dbReference>
<evidence type="ECO:0000259" key="1">
    <source>
        <dbReference type="Pfam" id="PF00485"/>
    </source>
</evidence>
<accession>A0A939LUN9</accession>
<dbReference type="Pfam" id="PF00485">
    <property type="entry name" value="PRK"/>
    <property type="match status" value="1"/>
</dbReference>
<dbReference type="GO" id="GO:0016301">
    <property type="term" value="F:kinase activity"/>
    <property type="evidence" value="ECO:0007669"/>
    <property type="project" value="UniProtKB-KW"/>
</dbReference>
<keyword evidence="2" id="KW-0418">Kinase</keyword>
<feature type="domain" description="Phosphoribulokinase/uridine kinase" evidence="1">
    <location>
        <begin position="29"/>
        <end position="209"/>
    </location>
</feature>